<comment type="caution">
    <text evidence="1">The sequence shown here is derived from an EMBL/GenBank/DDBJ whole genome shotgun (WGS) entry which is preliminary data.</text>
</comment>
<dbReference type="EMBL" id="RIAR02000001">
    <property type="protein sequence ID" value="NSL85640.1"/>
    <property type="molecule type" value="Genomic_DNA"/>
</dbReference>
<keyword evidence="2" id="KW-1185">Reference proteome</keyword>
<dbReference type="AlphaFoldDB" id="A0A3S1CZH7"/>
<name>A0A3S1CZH7_9BACT</name>
<dbReference type="OrthoDB" id="790936at2"/>
<gene>
    <name evidence="1" type="ORF">ECE50_002275</name>
</gene>
<sequence>MLAPLVFAVISILYTLYRYFIKKEAYPLHYVPSTPKTIQRSWTEEALAVFAGNWQQVMGYTDYLSRHFDVENGDYKKVFRKTPFAWNGVIYETVNDLSVHLNDASDVAQMQFFLSVAETMRKEDALHYAPMTTAKGRIGVYVIDFSLTDGAAEDISREYVDVYEMPPLDTWIYIDSTLHLLYFWVPETFIPVVQDAADVTCSENICWLEDKEPDLIPLLKAAVLHT</sequence>
<dbReference type="Proteomes" id="UP000281028">
    <property type="component" value="Unassembled WGS sequence"/>
</dbReference>
<organism evidence="1 2">
    <name type="scientific">Chitinophaga solisilvae</name>
    <dbReference type="NCBI Taxonomy" id="1233460"/>
    <lineage>
        <taxon>Bacteria</taxon>
        <taxon>Pseudomonadati</taxon>
        <taxon>Bacteroidota</taxon>
        <taxon>Chitinophagia</taxon>
        <taxon>Chitinophagales</taxon>
        <taxon>Chitinophagaceae</taxon>
        <taxon>Chitinophaga</taxon>
    </lineage>
</organism>
<accession>A0A3S1CZH7</accession>
<protein>
    <submittedName>
        <fullName evidence="1">Uncharacterized protein</fullName>
    </submittedName>
</protein>
<reference evidence="1" key="1">
    <citation type="submission" date="2020-05" db="EMBL/GenBank/DDBJ databases">
        <title>Chitinophaga laudate sp. nov., isolated from a tropical peat swamp.</title>
        <authorList>
            <person name="Goh C.B.S."/>
            <person name="Lee M.S."/>
            <person name="Parimannan S."/>
            <person name="Pasbakhsh P."/>
            <person name="Yule C.M."/>
            <person name="Rajandas H."/>
            <person name="Loke S."/>
            <person name="Croft L."/>
            <person name="Tan J.B.L."/>
        </authorList>
    </citation>
    <scope>NUCLEOTIDE SEQUENCE</scope>
    <source>
        <strain evidence="1">Mgbs1</strain>
    </source>
</reference>
<evidence type="ECO:0000313" key="2">
    <source>
        <dbReference type="Proteomes" id="UP000281028"/>
    </source>
</evidence>
<proteinExistence type="predicted"/>
<evidence type="ECO:0000313" key="1">
    <source>
        <dbReference type="EMBL" id="NSL85640.1"/>
    </source>
</evidence>